<dbReference type="AlphaFoldDB" id="A0A810MYH7"/>
<dbReference type="EMBL" id="AP023359">
    <property type="protein sequence ID" value="BCJ64428.1"/>
    <property type="molecule type" value="Genomic_DNA"/>
</dbReference>
<dbReference type="InterPro" id="IPR011335">
    <property type="entry name" value="Restrct_endonuc-II-like"/>
</dbReference>
<dbReference type="Proteomes" id="UP000680866">
    <property type="component" value="Chromosome"/>
</dbReference>
<gene>
    <name evidence="2" type="ORF">Prubr_14490</name>
</gene>
<evidence type="ECO:0000259" key="1">
    <source>
        <dbReference type="Pfam" id="PF04480"/>
    </source>
</evidence>
<dbReference type="Pfam" id="PF04480">
    <property type="entry name" value="DUF559"/>
    <property type="match status" value="1"/>
</dbReference>
<evidence type="ECO:0000313" key="3">
    <source>
        <dbReference type="Proteomes" id="UP000680866"/>
    </source>
</evidence>
<dbReference type="RefSeq" id="WP_212822743.1">
    <property type="nucleotide sequence ID" value="NZ_AP023359.1"/>
</dbReference>
<dbReference type="SUPFAM" id="SSF52980">
    <property type="entry name" value="Restriction endonuclease-like"/>
    <property type="match status" value="1"/>
</dbReference>
<proteinExistence type="predicted"/>
<keyword evidence="3" id="KW-1185">Reference proteome</keyword>
<protein>
    <recommendedName>
        <fullName evidence="1">DUF559 domain-containing protein</fullName>
    </recommendedName>
</protein>
<feature type="domain" description="DUF559" evidence="1">
    <location>
        <begin position="230"/>
        <end position="294"/>
    </location>
</feature>
<sequence>MPRTARVPRELAFLPFLGSRAVAEGLLTRRMLEGRSWYRLLPDVYVHAGGYQPDDHRMWCDAVALTLPPGAAICGLSAAYLWGVRLLDRQSPVSVVLPGTYRPRRQERVVVSYYRLPASDVTRFADLSVTTPARTAFDLGRLMPRVEAVVAVDALLARRLVRLDTLAGYLAAHPPCPGIRQLRQVLAIAEPLSESPMETRLRLVLVDGGAPRPAAQFEVHDSQGRFVGRVDLAYPQWRIAIEYEGDHHREQARFRRDVARLNDLRACGWLVLRFTADDVLRHPDRVIALVFRAIAERRQSAQATRSPS</sequence>
<dbReference type="KEGG" id="pry:Prubr_14490"/>
<name>A0A810MYH7_9ACTN</name>
<evidence type="ECO:0000313" key="2">
    <source>
        <dbReference type="EMBL" id="BCJ64428.1"/>
    </source>
</evidence>
<reference evidence="2" key="1">
    <citation type="submission" date="2020-08" db="EMBL/GenBank/DDBJ databases">
        <title>Whole genome shotgun sequence of Polymorphospora rubra NBRC 101157.</title>
        <authorList>
            <person name="Komaki H."/>
            <person name="Tamura T."/>
        </authorList>
    </citation>
    <scope>NUCLEOTIDE SEQUENCE</scope>
    <source>
        <strain evidence="2">NBRC 101157</strain>
    </source>
</reference>
<dbReference type="Gene3D" id="3.40.960.10">
    <property type="entry name" value="VSR Endonuclease"/>
    <property type="match status" value="1"/>
</dbReference>
<dbReference type="InterPro" id="IPR007569">
    <property type="entry name" value="DUF559"/>
</dbReference>
<accession>A0A810MYH7</accession>
<organism evidence="2 3">
    <name type="scientific">Polymorphospora rubra</name>
    <dbReference type="NCBI Taxonomy" id="338584"/>
    <lineage>
        <taxon>Bacteria</taxon>
        <taxon>Bacillati</taxon>
        <taxon>Actinomycetota</taxon>
        <taxon>Actinomycetes</taxon>
        <taxon>Micromonosporales</taxon>
        <taxon>Micromonosporaceae</taxon>
        <taxon>Polymorphospora</taxon>
    </lineage>
</organism>